<dbReference type="SUPFAM" id="SSF53271">
    <property type="entry name" value="PRTase-like"/>
    <property type="match status" value="1"/>
</dbReference>
<dbReference type="PANTHER" id="PTHR47505:SF1">
    <property type="entry name" value="DNA UTILIZATION PROTEIN YHGH"/>
    <property type="match status" value="1"/>
</dbReference>
<dbReference type="InterPro" id="IPR000836">
    <property type="entry name" value="PRTase_dom"/>
</dbReference>
<comment type="similarity">
    <text evidence="1">Belongs to the ComF/GntX family.</text>
</comment>
<dbReference type="GO" id="GO:0016757">
    <property type="term" value="F:glycosyltransferase activity"/>
    <property type="evidence" value="ECO:0007669"/>
    <property type="project" value="UniProtKB-KW"/>
</dbReference>
<name>Q0YR27_9CHLB</name>
<gene>
    <name evidence="3" type="ORF">CferDRAFT_0690</name>
</gene>
<feature type="domain" description="Phosphoribosyltransferase" evidence="2">
    <location>
        <begin position="138"/>
        <end position="225"/>
    </location>
</feature>
<dbReference type="InterPro" id="IPR051910">
    <property type="entry name" value="ComF/GntX_DNA_util-trans"/>
</dbReference>
<organism evidence="3 4">
    <name type="scientific">Chlorobium ferrooxidans DSM 13031</name>
    <dbReference type="NCBI Taxonomy" id="377431"/>
    <lineage>
        <taxon>Bacteria</taxon>
        <taxon>Pseudomonadati</taxon>
        <taxon>Chlorobiota</taxon>
        <taxon>Chlorobiia</taxon>
        <taxon>Chlorobiales</taxon>
        <taxon>Chlorobiaceae</taxon>
        <taxon>Chlorobium/Pelodictyon group</taxon>
        <taxon>Chlorobium</taxon>
    </lineage>
</organism>
<evidence type="ECO:0000313" key="4">
    <source>
        <dbReference type="Proteomes" id="UP000004162"/>
    </source>
</evidence>
<keyword evidence="3" id="KW-0808">Transferase</keyword>
<reference evidence="3 4" key="1">
    <citation type="submission" date="2006-07" db="EMBL/GenBank/DDBJ databases">
        <title>Annotation of the draft genome assembly of Chlorobium ferroxidans DSM 13031.</title>
        <authorList>
            <consortium name="US DOE Joint Genome Institute (JGI-ORNL)"/>
            <person name="Larimer F."/>
            <person name="Land M."/>
            <person name="Hauser L."/>
        </authorList>
    </citation>
    <scope>NUCLEOTIDE SEQUENCE [LARGE SCALE GENOMIC DNA]</scope>
    <source>
        <strain evidence="3 4">DSM 13031</strain>
    </source>
</reference>
<dbReference type="PANTHER" id="PTHR47505">
    <property type="entry name" value="DNA UTILIZATION PROTEIN YHGH"/>
    <property type="match status" value="1"/>
</dbReference>
<protein>
    <submittedName>
        <fullName evidence="3">Phosphoribosyltransferase</fullName>
    </submittedName>
</protein>
<dbReference type="Pfam" id="PF00156">
    <property type="entry name" value="Pribosyltran"/>
    <property type="match status" value="1"/>
</dbReference>
<dbReference type="Gene3D" id="3.40.50.2020">
    <property type="match status" value="1"/>
</dbReference>
<sequence>MLEELLHLLCPNVCIVCRKGLVPGEKYCCSSCMEEFDSFSTPSASDAMLRHTIASRFGGTFNFEKGWCRYLFHKESSLQQALHAMKYEGLFNLANSFGRQLGAWMLEGCNSPDIDCIVPVPLHSLKKIERSYNQSEKIAEGIAAVLHKPLRRDLLKRVRNTRSQTGLSAAARKKNVDGAFQALPAPTVRHLLLVDDVVTTGATMAAAAAALRSGGAERISIAAVALAAKE</sequence>
<keyword evidence="3" id="KW-0328">Glycosyltransferase</keyword>
<dbReference type="EMBL" id="AASE01000013">
    <property type="protein sequence ID" value="EAT58763.1"/>
    <property type="molecule type" value="Genomic_DNA"/>
</dbReference>
<proteinExistence type="inferred from homology"/>
<dbReference type="OrthoDB" id="9779910at2"/>
<reference evidence="3 4" key="2">
    <citation type="submission" date="2006-07" db="EMBL/GenBank/DDBJ databases">
        <title>Sequencing of the draft genome and assembly of Chlorobium ferroxidans DSM 13031.</title>
        <authorList>
            <consortium name="US DOE Joint Genome Institute (JGI-PGF)"/>
            <person name="Copeland A."/>
            <person name="Lucas S."/>
            <person name="Lapidus A."/>
            <person name="Barry K."/>
            <person name="Glavina del Rio T."/>
            <person name="Dalin E."/>
            <person name="Tice H."/>
            <person name="Bruce D."/>
            <person name="Pitluck S."/>
            <person name="Richardson P."/>
        </authorList>
    </citation>
    <scope>NUCLEOTIDE SEQUENCE [LARGE SCALE GENOMIC DNA]</scope>
    <source>
        <strain evidence="3 4">DSM 13031</strain>
    </source>
</reference>
<dbReference type="RefSeq" id="WP_006366599.1">
    <property type="nucleotide sequence ID" value="NZ_AASE01000013.1"/>
</dbReference>
<keyword evidence="4" id="KW-1185">Reference proteome</keyword>
<evidence type="ECO:0000313" key="3">
    <source>
        <dbReference type="EMBL" id="EAT58763.1"/>
    </source>
</evidence>
<dbReference type="AlphaFoldDB" id="Q0YR27"/>
<dbReference type="InterPro" id="IPR029057">
    <property type="entry name" value="PRTase-like"/>
</dbReference>
<accession>Q0YR27</accession>
<dbReference type="Proteomes" id="UP000004162">
    <property type="component" value="Unassembled WGS sequence"/>
</dbReference>
<comment type="caution">
    <text evidence="3">The sequence shown here is derived from an EMBL/GenBank/DDBJ whole genome shotgun (WGS) entry which is preliminary data.</text>
</comment>
<evidence type="ECO:0000259" key="2">
    <source>
        <dbReference type="Pfam" id="PF00156"/>
    </source>
</evidence>
<evidence type="ECO:0000256" key="1">
    <source>
        <dbReference type="ARBA" id="ARBA00008007"/>
    </source>
</evidence>